<evidence type="ECO:0000256" key="1">
    <source>
        <dbReference type="ARBA" id="ARBA00023125"/>
    </source>
</evidence>
<proteinExistence type="predicted"/>
<evidence type="ECO:0000313" key="5">
    <source>
        <dbReference type="EMBL" id="MDP9821074.1"/>
    </source>
</evidence>
<evidence type="ECO:0000313" key="6">
    <source>
        <dbReference type="Proteomes" id="UP001240447"/>
    </source>
</evidence>
<accession>A0ABT9NKY6</accession>
<protein>
    <submittedName>
        <fullName evidence="5">Integrase</fullName>
    </submittedName>
</protein>
<feature type="region of interest" description="Disordered" evidence="3">
    <location>
        <begin position="445"/>
        <end position="467"/>
    </location>
</feature>
<dbReference type="SUPFAM" id="SSF56349">
    <property type="entry name" value="DNA breaking-rejoining enzymes"/>
    <property type="match status" value="1"/>
</dbReference>
<dbReference type="InterPro" id="IPR011010">
    <property type="entry name" value="DNA_brk_join_enz"/>
</dbReference>
<dbReference type="Proteomes" id="UP001240447">
    <property type="component" value="Unassembled WGS sequence"/>
</dbReference>
<dbReference type="InterPro" id="IPR004107">
    <property type="entry name" value="Integrase_SAM-like_N"/>
</dbReference>
<keyword evidence="1" id="KW-0238">DNA-binding</keyword>
<dbReference type="EMBL" id="JAUSQM010000001">
    <property type="protein sequence ID" value="MDP9821074.1"/>
    <property type="molecule type" value="Genomic_DNA"/>
</dbReference>
<organism evidence="5 6">
    <name type="scientific">Nocardioides massiliensis</name>
    <dbReference type="NCBI Taxonomy" id="1325935"/>
    <lineage>
        <taxon>Bacteria</taxon>
        <taxon>Bacillati</taxon>
        <taxon>Actinomycetota</taxon>
        <taxon>Actinomycetes</taxon>
        <taxon>Propionibacteriales</taxon>
        <taxon>Nocardioidaceae</taxon>
        <taxon>Nocardioides</taxon>
    </lineage>
</organism>
<sequence>MARANGEGSVYRVRKPDGREVWRCAETLGRDPHTGRLIRVVGEGPTEALARERLYRNRLRREVATGQVSQRALREEDGVVTLDQWFHLWLEQRDVRSSTKAEYRTRYRLHIAPYFGAIPLRLITPVMVQDWAYGTLPKKTKPDGTPLLRETAVRSVFVILSTMLGDAARLRRIEDNPCDQVKTPKRSPANEERKNTIRATKNWVPHHLVKHLEGHQDEARWLLALFALRQSEVLGMTLNQLKWKSPKKDSFLVIDKQLARHVRLHGCGTDPRTGAYLCGEQSDRCPQGYGESGLYLSRDLKTEKSRRAIPIVEPLYSALRRQEKWVREVVHKSPDYDPLPGMEDLLFPQANGRPRRHQNDRRAFSKLLDEAKVPDRLRVHDARHLAISMMMSGKLGVVPSQQGILMWTGWSPTTYARMLETYSAQGADILLEPLTAFGVNLTERRDAKKKPKKGAEPAEVVPSSTDPLTAEELKVLQSLVSRLSAAGAVVAEEE</sequence>
<dbReference type="InterPro" id="IPR013762">
    <property type="entry name" value="Integrase-like_cat_sf"/>
</dbReference>
<evidence type="ECO:0000256" key="2">
    <source>
        <dbReference type="ARBA" id="ARBA00023172"/>
    </source>
</evidence>
<dbReference type="RefSeq" id="WP_068117467.1">
    <property type="nucleotide sequence ID" value="NZ_CCXJ01000089.1"/>
</dbReference>
<name>A0ABT9NKY6_9ACTN</name>
<dbReference type="Pfam" id="PF14659">
    <property type="entry name" value="Phage_int_SAM_3"/>
    <property type="match status" value="1"/>
</dbReference>
<reference evidence="5 6" key="1">
    <citation type="submission" date="2023-07" db="EMBL/GenBank/DDBJ databases">
        <title>Sequencing the genomes of 1000 actinobacteria strains.</title>
        <authorList>
            <person name="Klenk H.-P."/>
        </authorList>
    </citation>
    <scope>NUCLEOTIDE SEQUENCE [LARGE SCALE GENOMIC DNA]</scope>
    <source>
        <strain evidence="5 6">GD13</strain>
    </source>
</reference>
<dbReference type="InterPro" id="IPR010998">
    <property type="entry name" value="Integrase_recombinase_N"/>
</dbReference>
<evidence type="ECO:0000256" key="3">
    <source>
        <dbReference type="SAM" id="MobiDB-lite"/>
    </source>
</evidence>
<dbReference type="Gene3D" id="1.10.150.130">
    <property type="match status" value="1"/>
</dbReference>
<keyword evidence="6" id="KW-1185">Reference proteome</keyword>
<keyword evidence="2" id="KW-0233">DNA recombination</keyword>
<feature type="domain" description="Integrase SAM-like N-terminal" evidence="4">
    <location>
        <begin position="81"/>
        <end position="131"/>
    </location>
</feature>
<comment type="caution">
    <text evidence="5">The sequence shown here is derived from an EMBL/GenBank/DDBJ whole genome shotgun (WGS) entry which is preliminary data.</text>
</comment>
<evidence type="ECO:0000259" key="4">
    <source>
        <dbReference type="Pfam" id="PF14659"/>
    </source>
</evidence>
<dbReference type="Gene3D" id="1.10.443.10">
    <property type="entry name" value="Intergrase catalytic core"/>
    <property type="match status" value="1"/>
</dbReference>
<gene>
    <name evidence="5" type="ORF">J2S59_000883</name>
</gene>